<dbReference type="InterPro" id="IPR020084">
    <property type="entry name" value="NUDIX_hydrolase_CS"/>
</dbReference>
<keyword evidence="4" id="KW-0235">DNA replication</keyword>
<keyword evidence="7 12" id="KW-0378">Hydrolase</keyword>
<keyword evidence="8" id="KW-0460">Magnesium</keyword>
<keyword evidence="15" id="KW-1185">Reference proteome</keyword>
<dbReference type="InterPro" id="IPR047127">
    <property type="entry name" value="MutT-like"/>
</dbReference>
<keyword evidence="3" id="KW-0515">Mutator protein</keyword>
<proteinExistence type="inferred from homology"/>
<evidence type="ECO:0000256" key="3">
    <source>
        <dbReference type="ARBA" id="ARBA00022457"/>
    </source>
</evidence>
<name>A0ABT9B1Y1_9ACTN</name>
<evidence type="ECO:0000259" key="13">
    <source>
        <dbReference type="PROSITE" id="PS51462"/>
    </source>
</evidence>
<evidence type="ECO:0000256" key="8">
    <source>
        <dbReference type="ARBA" id="ARBA00022842"/>
    </source>
</evidence>
<evidence type="ECO:0000256" key="4">
    <source>
        <dbReference type="ARBA" id="ARBA00022705"/>
    </source>
</evidence>
<evidence type="ECO:0000256" key="9">
    <source>
        <dbReference type="ARBA" id="ARBA00023204"/>
    </source>
</evidence>
<gene>
    <name evidence="14" type="ORF">Q5722_04530</name>
</gene>
<dbReference type="PROSITE" id="PS51462">
    <property type="entry name" value="NUDIX"/>
    <property type="match status" value="1"/>
</dbReference>
<evidence type="ECO:0000256" key="6">
    <source>
        <dbReference type="ARBA" id="ARBA00022763"/>
    </source>
</evidence>
<dbReference type="Gene3D" id="3.90.79.10">
    <property type="entry name" value="Nucleoside Triphosphate Pyrophosphohydrolase"/>
    <property type="match status" value="1"/>
</dbReference>
<dbReference type="InterPro" id="IPR015797">
    <property type="entry name" value="NUDIX_hydrolase-like_dom_sf"/>
</dbReference>
<evidence type="ECO:0000256" key="2">
    <source>
        <dbReference type="ARBA" id="ARBA00005582"/>
    </source>
</evidence>
<comment type="caution">
    <text evidence="14">The sequence shown here is derived from an EMBL/GenBank/DDBJ whole genome shotgun (WGS) entry which is preliminary data.</text>
</comment>
<sequence length="144" mass="15337">MPTPEPVRRHVAVVGAVIVRDGLVLCARRGPGSQAGLWEFPGGKVEAGESPTEALAREVREELGCAVTVGDEVTTTTHAYEAVTVTLTTYWCSLAATPDATHATVLEPIPHEHAELAWLAPAELDRLAWAPADIPAVELVRTRA</sequence>
<evidence type="ECO:0000256" key="10">
    <source>
        <dbReference type="ARBA" id="ARBA00035861"/>
    </source>
</evidence>
<comment type="cofactor">
    <cofactor evidence="1">
        <name>Mg(2+)</name>
        <dbReference type="ChEBI" id="CHEBI:18420"/>
    </cofactor>
</comment>
<dbReference type="InterPro" id="IPR020476">
    <property type="entry name" value="Nudix_hydrolase"/>
</dbReference>
<dbReference type="PANTHER" id="PTHR47707:SF1">
    <property type="entry name" value="NUDIX HYDROLASE FAMILY PROTEIN"/>
    <property type="match status" value="1"/>
</dbReference>
<dbReference type="InterPro" id="IPR000086">
    <property type="entry name" value="NUDIX_hydrolase_dom"/>
</dbReference>
<dbReference type="CDD" id="cd03425">
    <property type="entry name" value="NUDIX_MutT_NudA_like"/>
    <property type="match status" value="1"/>
</dbReference>
<evidence type="ECO:0000256" key="1">
    <source>
        <dbReference type="ARBA" id="ARBA00001946"/>
    </source>
</evidence>
<evidence type="ECO:0000313" key="14">
    <source>
        <dbReference type="EMBL" id="MDO7867632.1"/>
    </source>
</evidence>
<evidence type="ECO:0000256" key="5">
    <source>
        <dbReference type="ARBA" id="ARBA00022723"/>
    </source>
</evidence>
<dbReference type="EMBL" id="JAUQTA010000001">
    <property type="protein sequence ID" value="MDO7867632.1"/>
    <property type="molecule type" value="Genomic_DNA"/>
</dbReference>
<keyword evidence="5" id="KW-0479">Metal-binding</keyword>
<evidence type="ECO:0000256" key="7">
    <source>
        <dbReference type="ARBA" id="ARBA00022801"/>
    </source>
</evidence>
<dbReference type="PANTHER" id="PTHR47707">
    <property type="entry name" value="8-OXO-DGTP DIPHOSPHATASE"/>
    <property type="match status" value="1"/>
</dbReference>
<dbReference type="EC" id="3.6.1.55" evidence="11"/>
<comment type="similarity">
    <text evidence="2 12">Belongs to the Nudix hydrolase family.</text>
</comment>
<dbReference type="Proteomes" id="UP001233314">
    <property type="component" value="Unassembled WGS sequence"/>
</dbReference>
<protein>
    <recommendedName>
        <fullName evidence="11">8-oxo-dGTP diphosphatase</fullName>
        <ecNumber evidence="11">3.6.1.55</ecNumber>
    </recommendedName>
</protein>
<dbReference type="SUPFAM" id="SSF55811">
    <property type="entry name" value="Nudix"/>
    <property type="match status" value="1"/>
</dbReference>
<dbReference type="PROSITE" id="PS00893">
    <property type="entry name" value="NUDIX_BOX"/>
    <property type="match status" value="1"/>
</dbReference>
<dbReference type="GO" id="GO:0016787">
    <property type="term" value="F:hydrolase activity"/>
    <property type="evidence" value="ECO:0007669"/>
    <property type="project" value="UniProtKB-KW"/>
</dbReference>
<keyword evidence="9" id="KW-0234">DNA repair</keyword>
<dbReference type="Pfam" id="PF00293">
    <property type="entry name" value="NUDIX"/>
    <property type="match status" value="1"/>
</dbReference>
<accession>A0ABT9B1Y1</accession>
<organism evidence="14 15">
    <name type="scientific">Nocardioides jiangxiensis</name>
    <dbReference type="NCBI Taxonomy" id="3064524"/>
    <lineage>
        <taxon>Bacteria</taxon>
        <taxon>Bacillati</taxon>
        <taxon>Actinomycetota</taxon>
        <taxon>Actinomycetes</taxon>
        <taxon>Propionibacteriales</taxon>
        <taxon>Nocardioidaceae</taxon>
        <taxon>Nocardioides</taxon>
    </lineage>
</organism>
<keyword evidence="6" id="KW-0227">DNA damage</keyword>
<evidence type="ECO:0000256" key="11">
    <source>
        <dbReference type="ARBA" id="ARBA00038905"/>
    </source>
</evidence>
<evidence type="ECO:0000256" key="12">
    <source>
        <dbReference type="RuleBase" id="RU003476"/>
    </source>
</evidence>
<dbReference type="PRINTS" id="PR00502">
    <property type="entry name" value="NUDIXFAMILY"/>
</dbReference>
<evidence type="ECO:0000313" key="15">
    <source>
        <dbReference type="Proteomes" id="UP001233314"/>
    </source>
</evidence>
<dbReference type="RefSeq" id="WP_305027021.1">
    <property type="nucleotide sequence ID" value="NZ_JAUQTA010000001.1"/>
</dbReference>
<feature type="domain" description="Nudix hydrolase" evidence="13">
    <location>
        <begin position="8"/>
        <end position="141"/>
    </location>
</feature>
<comment type="catalytic activity">
    <reaction evidence="10">
        <text>8-oxo-dGTP + H2O = 8-oxo-dGMP + diphosphate + H(+)</text>
        <dbReference type="Rhea" id="RHEA:31575"/>
        <dbReference type="ChEBI" id="CHEBI:15377"/>
        <dbReference type="ChEBI" id="CHEBI:15378"/>
        <dbReference type="ChEBI" id="CHEBI:33019"/>
        <dbReference type="ChEBI" id="CHEBI:63224"/>
        <dbReference type="ChEBI" id="CHEBI:77896"/>
        <dbReference type="EC" id="3.6.1.55"/>
    </reaction>
</comment>
<reference evidence="14 15" key="1">
    <citation type="submission" date="2023-07" db="EMBL/GenBank/DDBJ databases">
        <title>Nocardioides sp. nov WY-20 isolated from soil.</title>
        <authorList>
            <person name="Liu B."/>
            <person name="Wan Y."/>
        </authorList>
    </citation>
    <scope>NUCLEOTIDE SEQUENCE [LARGE SCALE GENOMIC DNA]</scope>
    <source>
        <strain evidence="14 15">WY-20</strain>
    </source>
</reference>